<dbReference type="Pfam" id="PF00700">
    <property type="entry name" value="Flagellin_C"/>
    <property type="match status" value="1"/>
</dbReference>
<dbReference type="InterPro" id="IPR054720">
    <property type="entry name" value="HpiC1"/>
</dbReference>
<dbReference type="PANTHER" id="PTHR42792">
    <property type="entry name" value="FLAGELLIN"/>
    <property type="match status" value="1"/>
</dbReference>
<feature type="domain" description="Flagellin C-terminal" evidence="3">
    <location>
        <begin position="544"/>
        <end position="626"/>
    </location>
</feature>
<dbReference type="GO" id="GO:0009288">
    <property type="term" value="C:bacterial-type flagellum"/>
    <property type="evidence" value="ECO:0007669"/>
    <property type="project" value="InterPro"/>
</dbReference>
<dbReference type="Pfam" id="PF22825">
    <property type="entry name" value="HpiC1-like"/>
    <property type="match status" value="1"/>
</dbReference>
<sequence length="629" mass="64902">MNGFSIATNVNAASAQFNLNLRQSALQSDVSKLSSGLRIQSAVDDPSGFAISQNLQAQVAGYQAAIGNVQTAKNAAFVAEQSLSTITNILQRIRSLAIEAANDVSSNLDRANIQAEVDQLRAEIVTIVRDTNFNGTQLLDGSNAFNLAFNGAPILPGAASPGPALNNASFESPNVGSGTFNAFKYDPTGAGWTFSPRSGITGINSGFSSGAPPPPNGVQEGFIQSASGSDGSITQNVTLQANTVYTVTFAATQRKNYQNGGEVVLVQLDGQNIGRVFATSGTYSFYSSAPIVTSAGVHTLSFVGVDPNGLDNTAFIDNVKIVGQSLPYAGPAVPDGSFEQVPINAGYSFGAFQYDPTGTPWFFTGSAGVSSNGSGFTASNPIAPDGGQVGLIQYTGSMQEDVSGFQSGVTYELGLLAANRVSSPGGQTQTISISIDGQAIATITPTSANYQQFYTSSFAPGAGTHVLKITGLDPYGNDETAFIDHLQIFASNAPTTPSTSLTVHDGASEGNQVLLTLPDARPVSLGVSSIDVSTFASAETAIGQMDGALGILMQARAQLGAQVVALGENAQNGALAVLNETNALSSIRDLNIGKAVGKFTRDSVLQQVAASVLAQANNDPRFVLVLFKP</sequence>
<name>E6PF48_9ZZZZ</name>
<dbReference type="PANTHER" id="PTHR42792:SF2">
    <property type="entry name" value="FLAGELLIN"/>
    <property type="match status" value="1"/>
</dbReference>
<reference evidence="4" key="1">
    <citation type="submission" date="2009-10" db="EMBL/GenBank/DDBJ databases">
        <title>Diversity of trophic interactions inside an arsenic-rich microbial ecosystem.</title>
        <authorList>
            <person name="Bertin P.N."/>
            <person name="Heinrich-Salmeron A."/>
            <person name="Pelletier E."/>
            <person name="Goulhen-Chollet F."/>
            <person name="Arsene-Ploetze F."/>
            <person name="Gallien S."/>
            <person name="Calteau A."/>
            <person name="Vallenet D."/>
            <person name="Casiot C."/>
            <person name="Chane-Woon-Ming B."/>
            <person name="Giloteaux L."/>
            <person name="Barakat M."/>
            <person name="Bonnefoy V."/>
            <person name="Bruneel O."/>
            <person name="Chandler M."/>
            <person name="Cleiss J."/>
            <person name="Duran R."/>
            <person name="Elbaz-Poulichet F."/>
            <person name="Fonknechten N."/>
            <person name="Lauga B."/>
            <person name="Mornico D."/>
            <person name="Ortet P."/>
            <person name="Schaeffer C."/>
            <person name="Siguier P."/>
            <person name="Alexander Thil Smith A."/>
            <person name="Van Dorsselaer A."/>
            <person name="Weissenbach J."/>
            <person name="Medigue C."/>
            <person name="Le Paslier D."/>
        </authorList>
    </citation>
    <scope>NUCLEOTIDE SEQUENCE</scope>
</reference>
<dbReference type="InterPro" id="IPR001492">
    <property type="entry name" value="Flagellin"/>
</dbReference>
<feature type="domain" description="Flagellin N-terminal" evidence="2">
    <location>
        <begin position="6"/>
        <end position="143"/>
    </location>
</feature>
<keyword evidence="1" id="KW-0975">Bacterial flagellum</keyword>
<evidence type="ECO:0000256" key="1">
    <source>
        <dbReference type="ARBA" id="ARBA00023143"/>
    </source>
</evidence>
<gene>
    <name evidence="4" type="ORF">CARN1_0259</name>
</gene>
<evidence type="ECO:0008006" key="5">
    <source>
        <dbReference type="Google" id="ProtNLM"/>
    </source>
</evidence>
<evidence type="ECO:0000313" key="4">
    <source>
        <dbReference type="EMBL" id="CBH75084.1"/>
    </source>
</evidence>
<dbReference type="InterPro" id="IPR046358">
    <property type="entry name" value="Flagellin_C"/>
</dbReference>
<protein>
    <recommendedName>
        <fullName evidence="5">Flagellin</fullName>
    </recommendedName>
</protein>
<accession>E6PF48</accession>
<dbReference type="EMBL" id="CABL01000005">
    <property type="protein sequence ID" value="CBH75084.1"/>
    <property type="molecule type" value="Genomic_DNA"/>
</dbReference>
<organism evidence="4">
    <name type="scientific">mine drainage metagenome</name>
    <dbReference type="NCBI Taxonomy" id="410659"/>
    <lineage>
        <taxon>unclassified sequences</taxon>
        <taxon>metagenomes</taxon>
        <taxon>ecological metagenomes</taxon>
    </lineage>
</organism>
<dbReference type="AlphaFoldDB" id="E6PF48"/>
<dbReference type="PRINTS" id="PR00207">
    <property type="entry name" value="FLAGELLIN"/>
</dbReference>
<dbReference type="Gene3D" id="1.20.1330.10">
    <property type="entry name" value="f41 fragment of flagellin, N-terminal domain"/>
    <property type="match status" value="2"/>
</dbReference>
<proteinExistence type="predicted"/>
<dbReference type="GO" id="GO:0005198">
    <property type="term" value="F:structural molecule activity"/>
    <property type="evidence" value="ECO:0007669"/>
    <property type="project" value="InterPro"/>
</dbReference>
<dbReference type="InterPro" id="IPR042187">
    <property type="entry name" value="Flagellin_C_sub2"/>
</dbReference>
<evidence type="ECO:0000259" key="2">
    <source>
        <dbReference type="Pfam" id="PF00669"/>
    </source>
</evidence>
<dbReference type="Gene3D" id="6.10.10.10">
    <property type="entry name" value="Flagellar export chaperone, C-terminal domain"/>
    <property type="match status" value="1"/>
</dbReference>
<dbReference type="Pfam" id="PF00669">
    <property type="entry name" value="Flagellin_N"/>
    <property type="match status" value="1"/>
</dbReference>
<comment type="caution">
    <text evidence="4">The sequence shown here is derived from an EMBL/GenBank/DDBJ whole genome shotgun (WGS) entry which is preliminary data.</text>
</comment>
<dbReference type="SUPFAM" id="SSF64518">
    <property type="entry name" value="Phase 1 flagellin"/>
    <property type="match status" value="1"/>
</dbReference>
<evidence type="ECO:0000259" key="3">
    <source>
        <dbReference type="Pfam" id="PF00700"/>
    </source>
</evidence>
<dbReference type="InterPro" id="IPR001029">
    <property type="entry name" value="Flagellin_N"/>
</dbReference>